<comment type="similarity">
    <text evidence="2 8">Belongs to the peptidase M16 family.</text>
</comment>
<evidence type="ECO:0000256" key="2">
    <source>
        <dbReference type="ARBA" id="ARBA00007261"/>
    </source>
</evidence>
<dbReference type="PANTHER" id="PTHR43690">
    <property type="entry name" value="NARDILYSIN"/>
    <property type="match status" value="1"/>
</dbReference>
<evidence type="ECO:0000256" key="8">
    <source>
        <dbReference type="RuleBase" id="RU004447"/>
    </source>
</evidence>
<organism evidence="12 13">
    <name type="scientific">Shewanella algidipiscicola</name>
    <dbReference type="NCBI Taxonomy" id="614070"/>
    <lineage>
        <taxon>Bacteria</taxon>
        <taxon>Pseudomonadati</taxon>
        <taxon>Pseudomonadota</taxon>
        <taxon>Gammaproteobacteria</taxon>
        <taxon>Alteromonadales</taxon>
        <taxon>Shewanellaceae</taxon>
        <taxon>Shewanella</taxon>
    </lineage>
</organism>
<sequence>MRNCKFVNILFVSLLWIPLAASSAVNEQALWFPQTDVSLDSRYQSVLLDNGLRVITVENHDDKGLSIRMLVDAGSFQEQGQDPGLAHFLEHMAFNGSSNVAEGEMIAMLERHGLAFGADTNATTSMTNTNYQLDLPKADIDSINTALFLLRETASELTLDKEAIERERKVIKSEVRERQSVALARALDVADFIYAGADLPNKIGLGTIKGMDNVTQKDLKSFYQTFYAPKNTTLILVGNVTHKKMIERVKHYFSDWSNDQFQPVIDPTFKIILPKKPEVKVFSDPNENSRIEINFIEKESLKAISSETILENWTNMLGLAALAYRIDLLTYESGGRIMAPSISSDFELGNLRVSQIGLATADQDWIYGLNTMTQSLRQITEYGFSQAEIERQLNKLEKELQLNVETAVDATNAAIANGVMHAVDNTRVIISAELTLSLFNQLRHKLTLKSINEAFRIRWGTQPPRIHLTERSNAQGLEQKVVEAYSHSQLGSVARYEDKVGTEFAYTDFGKLGKAQLVSTSDYGGILSYRFDNGVMLNVKQTDFEQSVVYISVRVGNGLMGLKKEQSPLIYLYNVGMATGGLKAHDINDLRRIFTGSTMGLDSSVDTSAFISRQAVKSEDALNQLRVYTALMVDGGYRDQGKTFAIQTLNNYLASYQKSPEEVMAYNIGSKLHGEDGRWSGPSIKELSAFSMSDLKPIMDDAISNGPIEVGIVGDISPQEAIDYVAETFGALAIEASRTTERYQIAFPPIIKEEVTWYHKGEKNTALASGYWDLPDARDSKQALHFLLLENVIQQRVTSEIREAIGAAYSPWVDRMQSYDFKDFGYLAINSNTTVAQVDEIFSVYKRVLKSLQTDLISDDELKRAVTPIIEAVEQQNESNGYWFSLTSTAQTYPDIIDSNRITTEDLPAVTREELMAVAKLIDVDKMLEIKVLPEI</sequence>
<evidence type="ECO:0000256" key="3">
    <source>
        <dbReference type="ARBA" id="ARBA00022670"/>
    </source>
</evidence>
<evidence type="ECO:0000256" key="5">
    <source>
        <dbReference type="ARBA" id="ARBA00022801"/>
    </source>
</evidence>
<dbReference type="EMBL" id="BPFB01000035">
    <property type="protein sequence ID" value="GIU49160.1"/>
    <property type="molecule type" value="Genomic_DNA"/>
</dbReference>
<accession>A0ABQ4PLY4</accession>
<feature type="domain" description="Peptidase M16 N-terminal" evidence="10">
    <location>
        <begin position="53"/>
        <end position="181"/>
    </location>
</feature>
<dbReference type="SUPFAM" id="SSF63411">
    <property type="entry name" value="LuxS/MPP-like metallohydrolase"/>
    <property type="match status" value="3"/>
</dbReference>
<keyword evidence="6" id="KW-0862">Zinc</keyword>
<dbReference type="InterPro" id="IPR007863">
    <property type="entry name" value="Peptidase_M16_C"/>
</dbReference>
<feature type="domain" description="Peptidase M16 C-terminal" evidence="11">
    <location>
        <begin position="704"/>
        <end position="866"/>
    </location>
</feature>
<evidence type="ECO:0000256" key="7">
    <source>
        <dbReference type="ARBA" id="ARBA00023049"/>
    </source>
</evidence>
<keyword evidence="5" id="KW-0378">Hydrolase</keyword>
<keyword evidence="7" id="KW-0482">Metalloprotease</keyword>
<dbReference type="InterPro" id="IPR050626">
    <property type="entry name" value="Peptidase_M16"/>
</dbReference>
<evidence type="ECO:0000256" key="6">
    <source>
        <dbReference type="ARBA" id="ARBA00022833"/>
    </source>
</evidence>
<evidence type="ECO:0000256" key="4">
    <source>
        <dbReference type="ARBA" id="ARBA00022723"/>
    </source>
</evidence>
<dbReference type="InterPro" id="IPR001431">
    <property type="entry name" value="Pept_M16_Zn_BS"/>
</dbReference>
<evidence type="ECO:0000313" key="13">
    <source>
        <dbReference type="Proteomes" id="UP000761574"/>
    </source>
</evidence>
<dbReference type="Proteomes" id="UP000761574">
    <property type="component" value="Unassembled WGS sequence"/>
</dbReference>
<keyword evidence="3" id="KW-0645">Protease</keyword>
<evidence type="ECO:0000256" key="1">
    <source>
        <dbReference type="ARBA" id="ARBA00001947"/>
    </source>
</evidence>
<evidence type="ECO:0000259" key="10">
    <source>
        <dbReference type="Pfam" id="PF00675"/>
    </source>
</evidence>
<dbReference type="RefSeq" id="WP_119977957.1">
    <property type="nucleotide sequence ID" value="NZ_BPFB01000035.1"/>
</dbReference>
<feature type="signal peptide" evidence="9">
    <location>
        <begin position="1"/>
        <end position="23"/>
    </location>
</feature>
<feature type="domain" description="Peptidase M16 C-terminal" evidence="11">
    <location>
        <begin position="213"/>
        <end position="396"/>
    </location>
</feature>
<dbReference type="Pfam" id="PF05193">
    <property type="entry name" value="Peptidase_M16_C"/>
    <property type="match status" value="2"/>
</dbReference>
<name>A0ABQ4PLY4_9GAMM</name>
<gene>
    <name evidence="12" type="ORF">TUM4630_27150</name>
</gene>
<dbReference type="InterPro" id="IPR011249">
    <property type="entry name" value="Metalloenz_LuxS/M16"/>
</dbReference>
<evidence type="ECO:0000256" key="9">
    <source>
        <dbReference type="SAM" id="SignalP"/>
    </source>
</evidence>
<keyword evidence="9" id="KW-0732">Signal</keyword>
<protein>
    <submittedName>
        <fullName evidence="12">Peptidase M16</fullName>
    </submittedName>
</protein>
<keyword evidence="4" id="KW-0479">Metal-binding</keyword>
<proteinExistence type="inferred from homology"/>
<dbReference type="Pfam" id="PF00675">
    <property type="entry name" value="Peptidase_M16"/>
    <property type="match status" value="1"/>
</dbReference>
<reference evidence="12 13" key="1">
    <citation type="submission" date="2021-05" db="EMBL/GenBank/DDBJ databases">
        <title>Molecular characterization for Shewanella algae harboring chromosomal blaOXA-55-like strains isolated from clinical and environment sample.</title>
        <authorList>
            <person name="Ohama Y."/>
            <person name="Aoki K."/>
            <person name="Harada S."/>
            <person name="Moriya K."/>
            <person name="Ishii Y."/>
            <person name="Tateda K."/>
        </authorList>
    </citation>
    <scope>NUCLEOTIDE SEQUENCE [LARGE SCALE GENOMIC DNA]</scope>
    <source>
        <strain evidence="12 13">LMG 23746</strain>
    </source>
</reference>
<comment type="caution">
    <text evidence="12">The sequence shown here is derived from an EMBL/GenBank/DDBJ whole genome shotgun (WGS) entry which is preliminary data.</text>
</comment>
<dbReference type="Gene3D" id="3.30.830.10">
    <property type="entry name" value="Metalloenzyme, LuxS/M16 peptidase-like"/>
    <property type="match status" value="4"/>
</dbReference>
<dbReference type="InterPro" id="IPR011765">
    <property type="entry name" value="Pept_M16_N"/>
</dbReference>
<evidence type="ECO:0000259" key="11">
    <source>
        <dbReference type="Pfam" id="PF05193"/>
    </source>
</evidence>
<keyword evidence="13" id="KW-1185">Reference proteome</keyword>
<feature type="chain" id="PRO_5045833189" evidence="9">
    <location>
        <begin position="24"/>
        <end position="936"/>
    </location>
</feature>
<evidence type="ECO:0000313" key="12">
    <source>
        <dbReference type="EMBL" id="GIU49160.1"/>
    </source>
</evidence>
<dbReference type="PROSITE" id="PS00143">
    <property type="entry name" value="INSULINASE"/>
    <property type="match status" value="1"/>
</dbReference>
<dbReference type="PANTHER" id="PTHR43690:SF17">
    <property type="entry name" value="PROTEIN YHJJ"/>
    <property type="match status" value="1"/>
</dbReference>
<comment type="cofactor">
    <cofactor evidence="1">
        <name>Zn(2+)</name>
        <dbReference type="ChEBI" id="CHEBI:29105"/>
    </cofactor>
</comment>